<dbReference type="NCBIfam" id="TIGR00455">
    <property type="entry name" value="apsK"/>
    <property type="match status" value="1"/>
</dbReference>
<keyword evidence="6" id="KW-0597">Phosphoprotein</keyword>
<dbReference type="EMBL" id="PXYV01000022">
    <property type="protein sequence ID" value="PSR22095.1"/>
    <property type="molecule type" value="Genomic_DNA"/>
</dbReference>
<sequence>MCAILTEHVWVLNRQQRCDLDLLLIGAFKPLTGFLSSADYHSVVEHMTLTDHQLWPIPVVLDVTETFAASLALGDDVVLAREDQTPLAMLTVDDVYEADLQKEAIMIYGTTDTRHEGVAALMRRRRWCVGGTVRGLDAERLDLARRVDFLPLYRTPAELRARFRRLKQPVVAFHTRNAMHGGHYALTQKAQEEIGGHLLLHPTTGPTKPGDLPPAVRLKAIWALTQNYPLQPDGSPSVTLATLPLAMRMAGPREAVWHALIRQNFGVNYFIVGRAPADPGKNPNRPDGFWYPPYAAQDLIEKVQGQMQIRPLVFPEYAWDPKSSHYIAVTSASAGRVEQLSGTTVRQMLQAGDTLPQWYAPAAVRRVLHDTYSGTRRGSVVFLTGLPASGKSTLASALNHVLAMRLDRPVTLLDGDVIRRRLSKGLGFSREDRIENIKRVGFVASLLVRHGGVVVVAMVAPLAEGRRSFREHVEPWGDFVEIYVATPLSECERRDPKGLYRLAREGQIAEMTGIQSPYEIPENPDLKIVSGEHTFREDLNTVITLLEAKEVIPRLDEEILAAIVTD</sequence>
<comment type="caution">
    <text evidence="10">The sequence shown here is derived from an EMBL/GenBank/DDBJ whole genome shotgun (WGS) entry which is preliminary data.</text>
</comment>
<keyword evidence="3 6" id="KW-0808">Transferase</keyword>
<dbReference type="CDD" id="cd02027">
    <property type="entry name" value="APSK"/>
    <property type="match status" value="1"/>
</dbReference>
<dbReference type="UniPathway" id="UPA00140">
    <property type="reaction ID" value="UER00205"/>
</dbReference>
<dbReference type="GO" id="GO:0004781">
    <property type="term" value="F:sulfate adenylyltransferase (ATP) activity"/>
    <property type="evidence" value="ECO:0007669"/>
    <property type="project" value="InterPro"/>
</dbReference>
<protein>
    <recommendedName>
        <fullName evidence="2 6">Adenylyl-sulfate kinase</fullName>
        <ecNumber evidence="2 6">2.7.1.25</ecNumber>
    </recommendedName>
    <alternativeName>
        <fullName evidence="6">APS kinase</fullName>
    </alternativeName>
    <alternativeName>
        <fullName evidence="6">ATP adenosine-5'-phosphosulfate 3'-phosphotransferase</fullName>
    </alternativeName>
    <alternativeName>
        <fullName evidence="6">Adenosine-5'-phosphosulfate kinase</fullName>
    </alternativeName>
</protein>
<keyword evidence="6 10" id="KW-0418">Kinase</keyword>
<dbReference type="Gene3D" id="3.40.50.300">
    <property type="entry name" value="P-loop containing nucleotide triphosphate hydrolases"/>
    <property type="match status" value="1"/>
</dbReference>
<evidence type="ECO:0000256" key="5">
    <source>
        <dbReference type="ARBA" id="ARBA00022840"/>
    </source>
</evidence>
<dbReference type="GO" id="GO:0005524">
    <property type="term" value="F:ATP binding"/>
    <property type="evidence" value="ECO:0007669"/>
    <property type="project" value="UniProtKB-UniRule"/>
</dbReference>
<keyword evidence="4 6" id="KW-0547">Nucleotide-binding</keyword>
<feature type="binding site" evidence="6">
    <location>
        <begin position="385"/>
        <end position="392"/>
    </location>
    <ligand>
        <name>ATP</name>
        <dbReference type="ChEBI" id="CHEBI:30616"/>
    </ligand>
</feature>
<dbReference type="HAMAP" id="MF_00065">
    <property type="entry name" value="Adenylyl_sulf_kinase"/>
    <property type="match status" value="1"/>
</dbReference>
<feature type="domain" description="APS kinase" evidence="7">
    <location>
        <begin position="377"/>
        <end position="528"/>
    </location>
</feature>
<dbReference type="Proteomes" id="UP000241848">
    <property type="component" value="Unassembled WGS sequence"/>
</dbReference>
<reference evidence="10 11" key="1">
    <citation type="journal article" date="2014" name="BMC Genomics">
        <title>Comparison of environmental and isolate Sulfobacillus genomes reveals diverse carbon, sulfur, nitrogen, and hydrogen metabolisms.</title>
        <authorList>
            <person name="Justice N.B."/>
            <person name="Norman A."/>
            <person name="Brown C.T."/>
            <person name="Singh A."/>
            <person name="Thomas B.C."/>
            <person name="Banfield J.F."/>
        </authorList>
    </citation>
    <scope>NUCLEOTIDE SEQUENCE [LARGE SCALE GENOMIC DNA]</scope>
    <source>
        <strain evidence="10">AMDSBA3</strain>
    </source>
</reference>
<dbReference type="EC" id="2.7.1.25" evidence="2 6"/>
<evidence type="ECO:0000256" key="3">
    <source>
        <dbReference type="ARBA" id="ARBA00022679"/>
    </source>
</evidence>
<evidence type="ECO:0000256" key="2">
    <source>
        <dbReference type="ARBA" id="ARBA00012121"/>
    </source>
</evidence>
<evidence type="ECO:0000256" key="1">
    <source>
        <dbReference type="ARBA" id="ARBA00001823"/>
    </source>
</evidence>
<dbReference type="GO" id="GO:0010134">
    <property type="term" value="P:sulfate assimilation via adenylyl sulfate reduction"/>
    <property type="evidence" value="ECO:0007669"/>
    <property type="project" value="TreeGrafter"/>
</dbReference>
<accession>A0A2T2WIP6</accession>
<dbReference type="GO" id="GO:0005737">
    <property type="term" value="C:cytoplasm"/>
    <property type="evidence" value="ECO:0007669"/>
    <property type="project" value="TreeGrafter"/>
</dbReference>
<dbReference type="PANTHER" id="PTHR42700:SF1">
    <property type="entry name" value="SULFATE ADENYLYLTRANSFERASE"/>
    <property type="match status" value="1"/>
</dbReference>
<dbReference type="GO" id="GO:0019379">
    <property type="term" value="P:sulfate assimilation, phosphoadenylyl sulfate reduction by phosphoadenylyl-sulfate reductase (thioredoxin)"/>
    <property type="evidence" value="ECO:0007669"/>
    <property type="project" value="TreeGrafter"/>
</dbReference>
<keyword evidence="5 6" id="KW-0067">ATP-binding</keyword>
<dbReference type="InterPro" id="IPR014729">
    <property type="entry name" value="Rossmann-like_a/b/a_fold"/>
</dbReference>
<dbReference type="GO" id="GO:0004020">
    <property type="term" value="F:adenylylsulfate kinase activity"/>
    <property type="evidence" value="ECO:0007669"/>
    <property type="project" value="UniProtKB-UniRule"/>
</dbReference>
<dbReference type="Pfam" id="PF01747">
    <property type="entry name" value="ATP-sulfurylase"/>
    <property type="match status" value="1"/>
</dbReference>
<evidence type="ECO:0000313" key="10">
    <source>
        <dbReference type="EMBL" id="PSR22095.1"/>
    </source>
</evidence>
<evidence type="ECO:0000313" key="11">
    <source>
        <dbReference type="Proteomes" id="UP000241848"/>
    </source>
</evidence>
<dbReference type="InterPro" id="IPR059117">
    <property type="entry name" value="APS_kinase_dom"/>
</dbReference>
<evidence type="ECO:0000259" key="9">
    <source>
        <dbReference type="Pfam" id="PF14306"/>
    </source>
</evidence>
<dbReference type="PANTHER" id="PTHR42700">
    <property type="entry name" value="SULFATE ADENYLYLTRANSFERASE"/>
    <property type="match status" value="1"/>
</dbReference>
<dbReference type="SUPFAM" id="SSF52374">
    <property type="entry name" value="Nucleotidylyl transferase"/>
    <property type="match status" value="1"/>
</dbReference>
<dbReference type="NCBIfam" id="NF003013">
    <property type="entry name" value="PRK03846.1"/>
    <property type="match status" value="1"/>
</dbReference>
<evidence type="ECO:0000256" key="6">
    <source>
        <dbReference type="HAMAP-Rule" id="MF_00065"/>
    </source>
</evidence>
<dbReference type="InterPro" id="IPR025980">
    <property type="entry name" value="ATP-Sase_PUA-like_dom"/>
</dbReference>
<dbReference type="Gene3D" id="3.10.400.10">
    <property type="entry name" value="Sulfate adenylyltransferase"/>
    <property type="match status" value="1"/>
</dbReference>
<comment type="similarity">
    <text evidence="6">Belongs to the APS kinase family.</text>
</comment>
<comment type="caution">
    <text evidence="6">Lacks conserved residue(s) required for the propagation of feature annotation.</text>
</comment>
<dbReference type="InterPro" id="IPR002891">
    <property type="entry name" value="APS"/>
</dbReference>
<comment type="function">
    <text evidence="6">Catalyzes the synthesis of activated sulfate.</text>
</comment>
<dbReference type="SUPFAM" id="SSF52540">
    <property type="entry name" value="P-loop containing nucleoside triphosphate hydrolases"/>
    <property type="match status" value="1"/>
</dbReference>
<proteinExistence type="inferred from homology"/>
<dbReference type="Pfam" id="PF01583">
    <property type="entry name" value="APS_kinase"/>
    <property type="match status" value="1"/>
</dbReference>
<organism evidence="10 11">
    <name type="scientific">Sulfobacillus acidophilus</name>
    <dbReference type="NCBI Taxonomy" id="53633"/>
    <lineage>
        <taxon>Bacteria</taxon>
        <taxon>Bacillati</taxon>
        <taxon>Bacillota</taxon>
        <taxon>Clostridia</taxon>
        <taxon>Eubacteriales</taxon>
        <taxon>Clostridiales Family XVII. Incertae Sedis</taxon>
        <taxon>Sulfobacillus</taxon>
    </lineage>
</organism>
<name>A0A2T2WIP6_9FIRM</name>
<evidence type="ECO:0000256" key="4">
    <source>
        <dbReference type="ARBA" id="ARBA00022741"/>
    </source>
</evidence>
<dbReference type="AlphaFoldDB" id="A0A2T2WIP6"/>
<dbReference type="InterPro" id="IPR050512">
    <property type="entry name" value="Sulf_AdTrans/APS_kinase"/>
</dbReference>
<dbReference type="SUPFAM" id="SSF88697">
    <property type="entry name" value="PUA domain-like"/>
    <property type="match status" value="1"/>
</dbReference>
<feature type="domain" description="Sulphate adenylyltransferase catalytic" evidence="8">
    <location>
        <begin position="152"/>
        <end position="369"/>
    </location>
</feature>
<dbReference type="InterPro" id="IPR024951">
    <property type="entry name" value="Sulfurylase_cat_dom"/>
</dbReference>
<dbReference type="Pfam" id="PF14306">
    <property type="entry name" value="PUA_2"/>
    <property type="match status" value="1"/>
</dbReference>
<dbReference type="InterPro" id="IPR027417">
    <property type="entry name" value="P-loop_NTPase"/>
</dbReference>
<evidence type="ECO:0000259" key="8">
    <source>
        <dbReference type="Pfam" id="PF01747"/>
    </source>
</evidence>
<evidence type="ECO:0000259" key="7">
    <source>
        <dbReference type="Pfam" id="PF01583"/>
    </source>
</evidence>
<dbReference type="GO" id="GO:0070814">
    <property type="term" value="P:hydrogen sulfide biosynthetic process"/>
    <property type="evidence" value="ECO:0007669"/>
    <property type="project" value="UniProtKB-UniRule"/>
</dbReference>
<comment type="pathway">
    <text evidence="6">Sulfur metabolism; hydrogen sulfide biosynthesis; sulfite from sulfate: step 2/3.</text>
</comment>
<dbReference type="InterPro" id="IPR015947">
    <property type="entry name" value="PUA-like_sf"/>
</dbReference>
<dbReference type="Gene3D" id="3.40.50.620">
    <property type="entry name" value="HUPs"/>
    <property type="match status" value="1"/>
</dbReference>
<feature type="domain" description="ATP-sulfurylase PUA-like" evidence="9">
    <location>
        <begin position="10"/>
        <end position="136"/>
    </location>
</feature>
<gene>
    <name evidence="6 10" type="primary">cysC</name>
    <name evidence="10" type="ORF">C7B45_08295</name>
</gene>
<comment type="catalytic activity">
    <reaction evidence="1 6">
        <text>adenosine 5'-phosphosulfate + ATP = 3'-phosphoadenylyl sulfate + ADP + H(+)</text>
        <dbReference type="Rhea" id="RHEA:24152"/>
        <dbReference type="ChEBI" id="CHEBI:15378"/>
        <dbReference type="ChEBI" id="CHEBI:30616"/>
        <dbReference type="ChEBI" id="CHEBI:58243"/>
        <dbReference type="ChEBI" id="CHEBI:58339"/>
        <dbReference type="ChEBI" id="CHEBI:456216"/>
        <dbReference type="EC" id="2.7.1.25"/>
    </reaction>
</comment>